<evidence type="ECO:0000256" key="10">
    <source>
        <dbReference type="RuleBase" id="RU361174"/>
    </source>
</evidence>
<sequence>MTKRHWFNILVLMLIVSLITPTMGSLPRAVAAGASIQADFEDGTAQGWYGRGDTVTVATDQAHGGTYSLKSTGRTQGWMGPGINATALAAAPGAYDFRAWVKLESGHADAQVKATVESQVAGSSSHSYNQLVGATTVNGSTWTELAGTYTIGSGLDYIQIYFESPDATLSFYIDDVSFKPHETPVPSNTVLNSDFESGTDQSWYGRWGPTVAAVTTQAHGGAYSLLTTGRDAGWKGPAITITSAMEKGAKYAIEGWVRTVSGDDKNVSLSVLREHDGGQQQYLSVAYQVAVNSTGWTKLSGTFDYKDAAETLNLYFESSDPTLAFYIDDVTIVKTEEASTDFANGFEDATSQGWGARIGSENISVVTDVAHGGTYSLKVANRTATYAGASKDVTESMRVGSTYRFSAWARLVSGAAAETVKMTMQTDKGTAANYIPITFDSATSSQWVKLEGEYAYGAQVDKLTLYFESEHAGVDFYIDDVQMTKSLDQGSLQIQKDIPSLKDVYANDFLIGTAFTNDELAGANAELIAKHFNSVTPGNILKWDSTEPTEGNFNWDGPDEAVNFAVDNGIQIRGHTLVWHSQTPEWAFYDANHQLVSKEVLYARLKNHIDAVVGRYKGKMYAWDVVNEAIDESQPDGMRRSLWYQIAGEEYIEKAFEYARAADPDAKLYINDYNTESPGKAQQLYNLVQRMKEKGVPIDGVGHQVHIDIEYPPVDRIERTILKFADLGVQQQITEMDMSVYTNDGQRFTSFTQEMAVQQAYRYKEIMEMLKRHKDLVNSVTWWGKDDGHTWLTTFPVARNNWPLLFDKQLQAKYAYWAIVDPSKVPILTRKADAYGGSPTVDGETEFAWNALSAVAVQGSSTLGVQFKTMWDAERLYVLADVTDATANAADGLKIYVNQGAPTSYGLTRSGVAINGAEYRVTERAGGYRIEAAILMGGELAALNSLGFDIRAVDTDIAGGGGVVSWNDRTNGEPSDAANWGLLTLRGEMKVADAMKGTPVIGAFDDNAWCGAFELSTDTWVQGTSGATAKVMVLWDAGHLYVQAKVTDPVLSDSSVNAWEQDSVEIFIDPNNHKATSYEADDGQYRISFNNAASFGDTTPQAGFSSATKLTPEGYEVEAVIPVTAVTLAQDAIFGFDVQVNDDAGSGSRSSVATWSDASGTSYKDTSKFGVLRLLTPTPIADFASAGHHQTSATFAWTAAFGANGISIEQSTDNGATWTKAATTGTIATDASSATVTGLTPNAGYKFRLVVAGGRNAGTSNELSVKTDSAPIANFANTEKKSTTASFSWSAAVGASGVEIQQSADGGRTWTTAATKSPIAPNTSFASIKGLKPHTVYKFRLVVVGGQNDGTSNVVTVATDKEHKEPR</sequence>
<evidence type="ECO:0000259" key="11">
    <source>
        <dbReference type="PROSITE" id="PS50853"/>
    </source>
</evidence>
<keyword evidence="5" id="KW-0677">Repeat</keyword>
<dbReference type="RefSeq" id="WP_209747937.1">
    <property type="nucleotide sequence ID" value="NZ_JBHSMH010000077.1"/>
</dbReference>
<evidence type="ECO:0000256" key="4">
    <source>
        <dbReference type="ARBA" id="ARBA00022651"/>
    </source>
</evidence>
<evidence type="ECO:0000256" key="2">
    <source>
        <dbReference type="ARBA" id="ARBA00004851"/>
    </source>
</evidence>
<dbReference type="SUPFAM" id="SSF49265">
    <property type="entry name" value="Fibronectin type III"/>
    <property type="match status" value="1"/>
</dbReference>
<dbReference type="SUPFAM" id="SSF49344">
    <property type="entry name" value="CBD9-like"/>
    <property type="match status" value="2"/>
</dbReference>
<dbReference type="Pfam" id="PF00331">
    <property type="entry name" value="Glyco_hydro_10"/>
    <property type="match status" value="1"/>
</dbReference>
<keyword evidence="4" id="KW-0858">Xylan degradation</keyword>
<dbReference type="Gene3D" id="2.60.40.10">
    <property type="entry name" value="Immunoglobulins"/>
    <property type="match status" value="2"/>
</dbReference>
<evidence type="ECO:0000256" key="1">
    <source>
        <dbReference type="ARBA" id="ARBA00000681"/>
    </source>
</evidence>
<evidence type="ECO:0000256" key="8">
    <source>
        <dbReference type="ARBA" id="ARBA00023295"/>
    </source>
</evidence>
<reference evidence="14" key="1">
    <citation type="journal article" date="2019" name="Int. J. Syst. Evol. Microbiol.">
        <title>The Global Catalogue of Microorganisms (GCM) 10K type strain sequencing project: providing services to taxonomists for standard genome sequencing and annotation.</title>
        <authorList>
            <consortium name="The Broad Institute Genomics Platform"/>
            <consortium name="The Broad Institute Genome Sequencing Center for Infectious Disease"/>
            <person name="Wu L."/>
            <person name="Ma J."/>
        </authorList>
    </citation>
    <scope>NUCLEOTIDE SEQUENCE [LARGE SCALE GENOMIC DNA]</scope>
    <source>
        <strain evidence="14">CCUG 57113</strain>
    </source>
</reference>
<keyword evidence="9 10" id="KW-0624">Polysaccharide degradation</keyword>
<keyword evidence="6 10" id="KW-0378">Hydrolase</keyword>
<dbReference type="Pfam" id="PF02018">
    <property type="entry name" value="CBM_4_9"/>
    <property type="match status" value="3"/>
</dbReference>
<evidence type="ECO:0000256" key="6">
    <source>
        <dbReference type="ARBA" id="ARBA00022801"/>
    </source>
</evidence>
<dbReference type="SUPFAM" id="SSF49785">
    <property type="entry name" value="Galactose-binding domain-like"/>
    <property type="match status" value="3"/>
</dbReference>
<organism evidence="13 14">
    <name type="scientific">Cohnella suwonensis</name>
    <dbReference type="NCBI Taxonomy" id="696072"/>
    <lineage>
        <taxon>Bacteria</taxon>
        <taxon>Bacillati</taxon>
        <taxon>Bacillota</taxon>
        <taxon>Bacilli</taxon>
        <taxon>Bacillales</taxon>
        <taxon>Paenibacillaceae</taxon>
        <taxon>Cohnella</taxon>
    </lineage>
</organism>
<dbReference type="InterPro" id="IPR044846">
    <property type="entry name" value="GH10"/>
</dbReference>
<dbReference type="InterPro" id="IPR001000">
    <property type="entry name" value="GH10_dom"/>
</dbReference>
<dbReference type="PROSITE" id="PS51760">
    <property type="entry name" value="GH10_2"/>
    <property type="match status" value="1"/>
</dbReference>
<dbReference type="InterPro" id="IPR003961">
    <property type="entry name" value="FN3_dom"/>
</dbReference>
<dbReference type="PANTHER" id="PTHR31490:SF90">
    <property type="entry name" value="ENDO-1,4-BETA-XYLANASE A"/>
    <property type="match status" value="1"/>
</dbReference>
<dbReference type="EC" id="3.2.1.8" evidence="10"/>
<dbReference type="CDD" id="cd00063">
    <property type="entry name" value="FN3"/>
    <property type="match status" value="2"/>
</dbReference>
<evidence type="ECO:0000256" key="7">
    <source>
        <dbReference type="ARBA" id="ARBA00023277"/>
    </source>
</evidence>
<comment type="similarity">
    <text evidence="3 10">Belongs to the glycosyl hydrolase 10 (cellulase F) family.</text>
</comment>
<comment type="caution">
    <text evidence="13">The sequence shown here is derived from an EMBL/GenBank/DDBJ whole genome shotgun (WGS) entry which is preliminary data.</text>
</comment>
<dbReference type="Gene3D" id="2.60.120.260">
    <property type="entry name" value="Galactose-binding domain-like"/>
    <property type="match status" value="3"/>
</dbReference>
<dbReference type="CDD" id="cd00005">
    <property type="entry name" value="CBM9_like_1"/>
    <property type="match status" value="1"/>
</dbReference>
<dbReference type="SMART" id="SM00060">
    <property type="entry name" value="FN3"/>
    <property type="match status" value="2"/>
</dbReference>
<dbReference type="Gene3D" id="3.20.20.80">
    <property type="entry name" value="Glycosidases"/>
    <property type="match status" value="1"/>
</dbReference>
<dbReference type="InterPro" id="IPR003305">
    <property type="entry name" value="CenC_carb-bd"/>
</dbReference>
<evidence type="ECO:0000259" key="12">
    <source>
        <dbReference type="PROSITE" id="PS51760"/>
    </source>
</evidence>
<evidence type="ECO:0000313" key="13">
    <source>
        <dbReference type="EMBL" id="MFC5470838.1"/>
    </source>
</evidence>
<evidence type="ECO:0000256" key="3">
    <source>
        <dbReference type="ARBA" id="ARBA00007495"/>
    </source>
</evidence>
<dbReference type="InterPro" id="IPR036116">
    <property type="entry name" value="FN3_sf"/>
</dbReference>
<dbReference type="PROSITE" id="PS50853">
    <property type="entry name" value="FN3"/>
    <property type="match status" value="1"/>
</dbReference>
<dbReference type="InterPro" id="IPR017853">
    <property type="entry name" value="GH"/>
</dbReference>
<gene>
    <name evidence="13" type="ORF">ACFPPD_19295</name>
</gene>
<dbReference type="Proteomes" id="UP001596105">
    <property type="component" value="Unassembled WGS sequence"/>
</dbReference>
<evidence type="ECO:0000256" key="5">
    <source>
        <dbReference type="ARBA" id="ARBA00022737"/>
    </source>
</evidence>
<accession>A0ABW0LYM2</accession>
<dbReference type="SMART" id="SM00633">
    <property type="entry name" value="Glyco_10"/>
    <property type="match status" value="1"/>
</dbReference>
<keyword evidence="14" id="KW-1185">Reference proteome</keyword>
<dbReference type="PRINTS" id="PR00134">
    <property type="entry name" value="GLHYDRLASE10"/>
</dbReference>
<comment type="catalytic activity">
    <reaction evidence="1 10">
        <text>Endohydrolysis of (1-&gt;4)-beta-D-xylosidic linkages in xylans.</text>
        <dbReference type="EC" id="3.2.1.8"/>
    </reaction>
</comment>
<evidence type="ECO:0000256" key="9">
    <source>
        <dbReference type="ARBA" id="ARBA00023326"/>
    </source>
</evidence>
<dbReference type="Gene3D" id="2.60.40.1190">
    <property type="match status" value="2"/>
</dbReference>
<keyword evidence="8 10" id="KW-0326">Glycosidase</keyword>
<evidence type="ECO:0000313" key="14">
    <source>
        <dbReference type="Proteomes" id="UP001596105"/>
    </source>
</evidence>
<feature type="domain" description="GH10" evidence="12">
    <location>
        <begin position="495"/>
        <end position="822"/>
    </location>
</feature>
<dbReference type="EMBL" id="JBHSMH010000077">
    <property type="protein sequence ID" value="MFC5470838.1"/>
    <property type="molecule type" value="Genomic_DNA"/>
</dbReference>
<name>A0ABW0LYM2_9BACL</name>
<dbReference type="InterPro" id="IPR008979">
    <property type="entry name" value="Galactose-bd-like_sf"/>
</dbReference>
<feature type="domain" description="Fibronectin type-III" evidence="11">
    <location>
        <begin position="1271"/>
        <end position="1363"/>
    </location>
</feature>
<dbReference type="InterPro" id="IPR013783">
    <property type="entry name" value="Ig-like_fold"/>
</dbReference>
<keyword evidence="7 10" id="KW-0119">Carbohydrate metabolism</keyword>
<dbReference type="SUPFAM" id="SSF51445">
    <property type="entry name" value="(Trans)glycosidases"/>
    <property type="match status" value="1"/>
</dbReference>
<dbReference type="InterPro" id="IPR010502">
    <property type="entry name" value="Carb-bd_dom_fam9"/>
</dbReference>
<protein>
    <recommendedName>
        <fullName evidence="10">Beta-xylanase</fullName>
        <ecNumber evidence="10">3.2.1.8</ecNumber>
    </recommendedName>
</protein>
<comment type="pathway">
    <text evidence="2">Glycan degradation; xylan degradation.</text>
</comment>
<dbReference type="Pfam" id="PF06452">
    <property type="entry name" value="CBM9_1"/>
    <property type="match status" value="2"/>
</dbReference>
<dbReference type="PANTHER" id="PTHR31490">
    <property type="entry name" value="GLYCOSYL HYDROLASE"/>
    <property type="match status" value="1"/>
</dbReference>
<proteinExistence type="inferred from homology"/>